<dbReference type="EMBL" id="JAACLJ010000008">
    <property type="protein sequence ID" value="KAF4582148.1"/>
    <property type="molecule type" value="Genomic_DNA"/>
</dbReference>
<feature type="transmembrane region" description="Helical" evidence="6">
    <location>
        <begin position="386"/>
        <end position="405"/>
    </location>
</feature>
<evidence type="ECO:0000313" key="8">
    <source>
        <dbReference type="EMBL" id="KAF4582148.1"/>
    </source>
</evidence>
<feature type="transmembrane region" description="Helical" evidence="6">
    <location>
        <begin position="100"/>
        <end position="119"/>
    </location>
</feature>
<dbReference type="InterPro" id="IPR036259">
    <property type="entry name" value="MFS_trans_sf"/>
</dbReference>
<feature type="transmembrane region" description="Helical" evidence="6">
    <location>
        <begin position="488"/>
        <end position="507"/>
    </location>
</feature>
<evidence type="ECO:0000256" key="3">
    <source>
        <dbReference type="ARBA" id="ARBA00022989"/>
    </source>
</evidence>
<dbReference type="InterPro" id="IPR049326">
    <property type="entry name" value="Rhodopsin_dom_fungi"/>
</dbReference>
<keyword evidence="2 6" id="KW-0812">Transmembrane</keyword>
<feature type="transmembrane region" description="Helical" evidence="6">
    <location>
        <begin position="565"/>
        <end position="584"/>
    </location>
</feature>
<dbReference type="Pfam" id="PF07690">
    <property type="entry name" value="MFS_1"/>
    <property type="match status" value="1"/>
</dbReference>
<dbReference type="PANTHER" id="PTHR42718:SF11">
    <property type="entry name" value="MAJOR FACILITATOR SUPERFAMILY (MFS) PROFILE DOMAIN-CONTAINING PROTEIN"/>
    <property type="match status" value="1"/>
</dbReference>
<dbReference type="Pfam" id="PF20684">
    <property type="entry name" value="Fung_rhodopsin"/>
    <property type="match status" value="1"/>
</dbReference>
<organism evidence="8 9">
    <name type="scientific">Ophiocordyceps camponoti-floridani</name>
    <dbReference type="NCBI Taxonomy" id="2030778"/>
    <lineage>
        <taxon>Eukaryota</taxon>
        <taxon>Fungi</taxon>
        <taxon>Dikarya</taxon>
        <taxon>Ascomycota</taxon>
        <taxon>Pezizomycotina</taxon>
        <taxon>Sordariomycetes</taxon>
        <taxon>Hypocreomycetidae</taxon>
        <taxon>Hypocreales</taxon>
        <taxon>Ophiocordycipitaceae</taxon>
        <taxon>Ophiocordyceps</taxon>
    </lineage>
</organism>
<reference evidence="8 9" key="1">
    <citation type="journal article" date="2020" name="G3 (Bethesda)">
        <title>Genetic Underpinnings of Host Manipulation by Ophiocordyceps as Revealed by Comparative Transcriptomics.</title>
        <authorList>
            <person name="Will I."/>
            <person name="Das B."/>
            <person name="Trinh T."/>
            <person name="Brachmann A."/>
            <person name="Ohm R.A."/>
            <person name="de Bekker C."/>
        </authorList>
    </citation>
    <scope>NUCLEOTIDE SEQUENCE [LARGE SCALE GENOMIC DNA]</scope>
    <source>
        <strain evidence="8 9">EC05</strain>
    </source>
</reference>
<feature type="transmembrane region" description="Helical" evidence="6">
    <location>
        <begin position="599"/>
        <end position="620"/>
    </location>
</feature>
<feature type="transmembrane region" description="Helical" evidence="6">
    <location>
        <begin position="731"/>
        <end position="752"/>
    </location>
</feature>
<feature type="transmembrane region" description="Helical" evidence="6">
    <location>
        <begin position="222"/>
        <end position="241"/>
    </location>
</feature>
<proteinExistence type="predicted"/>
<keyword evidence="9" id="KW-1185">Reference proteome</keyword>
<evidence type="ECO:0000313" key="9">
    <source>
        <dbReference type="Proteomes" id="UP000562929"/>
    </source>
</evidence>
<feature type="transmembrane region" description="Helical" evidence="6">
    <location>
        <begin position="59"/>
        <end position="80"/>
    </location>
</feature>
<sequence length="799" mass="87856">MDRIRNEKKQANIQSSGQGIETEAVAEADADVEGWCTTTTSDFDFKRLGWQRPAEFKDAWVEACFVLSSVGALAMADFIVDGFQVLLPALIDPLSIPPGAQIWPSSVVTMVAGSFLFPLGRLTDMYGGYLVFNGGLMWFTLWTLAAGFATDFIFLVFCRAMQGLGMAAFLPAGIALLGRFYRPGPRKNVVFALYGAACPVGFFGGVLTAGFSQEVLGQWRSFFWVGGLVTGVCCVGTVLYSPRDEGHGVPMDWPGTLTTVPAIMLLLYAAAKGTGSDMGFMTPDVVVALVMGVVFLGLAVVVETRVESPLIPVEIFRIKDMKAMLLYLLLSWGVYSMYQFYTSFYMQMVLNLSSLTTALWYAPWAVGGLLLSTLGGLVLDRIPASWLLIPSSISAIMAVLLFAIMPTEPSYWLWIFPAMIFEAASADILWTVSNVFLTTSLPRHHQGLAGAIISLTLFVGDAFFLAVGDVVEESMARAGKGARTQYKAVFWVAVVIGLAAMGINFIIRIPEASAELTVDERDELGWEDWKRNMVDARIEQAFAAGRVPSNITREYLSRNRDGEGISGIVVITLLVSAVVVSRLLTRALVVKRLGLDDGLALASLLLFIPFAITCTQMILYGSGRPFIFRKLILPDEQFDVTQSLDTISQLLYATAMILGRASGLAFYHRICALYNEFLIIIKFILCIIFLGYLAQMSLIILHCLPLTTLWEPSPREKYKCMQWIDVQGVNSAVSLLSDLLVFGVPLAMLRVLKSMDRKRKVQLSCIFFPGLVVVFISIARIALAIIWNCKSSFPYPPIR</sequence>
<name>A0A8H4VB22_9HYPO</name>
<feature type="domain" description="Major facilitator superfamily (MFS) profile" evidence="7">
    <location>
        <begin position="63"/>
        <end position="512"/>
    </location>
</feature>
<feature type="transmembrane region" description="Helical" evidence="6">
    <location>
        <begin position="677"/>
        <end position="701"/>
    </location>
</feature>
<evidence type="ECO:0000259" key="7">
    <source>
        <dbReference type="PROSITE" id="PS50850"/>
    </source>
</evidence>
<feature type="transmembrane region" description="Helical" evidence="6">
    <location>
        <begin position="253"/>
        <end position="271"/>
    </location>
</feature>
<dbReference type="PANTHER" id="PTHR42718">
    <property type="entry name" value="MAJOR FACILITATOR SUPERFAMILY MULTIDRUG TRANSPORTER MFSC"/>
    <property type="match status" value="1"/>
</dbReference>
<dbReference type="InterPro" id="IPR020846">
    <property type="entry name" value="MFS_dom"/>
</dbReference>
<keyword evidence="4 6" id="KW-0472">Membrane</keyword>
<gene>
    <name evidence="8" type="ORF">GQ602_006772</name>
</gene>
<comment type="caution">
    <text evidence="8">The sequence shown here is derived from an EMBL/GenBank/DDBJ whole genome shotgun (WGS) entry which is preliminary data.</text>
</comment>
<accession>A0A8H4VB22</accession>
<dbReference type="AlphaFoldDB" id="A0A8H4VB22"/>
<evidence type="ECO:0000256" key="1">
    <source>
        <dbReference type="ARBA" id="ARBA00004141"/>
    </source>
</evidence>
<dbReference type="Proteomes" id="UP000562929">
    <property type="component" value="Unassembled WGS sequence"/>
</dbReference>
<keyword evidence="3 6" id="KW-1133">Transmembrane helix</keyword>
<comment type="subcellular location">
    <subcellularLocation>
        <location evidence="1">Membrane</location>
        <topology evidence="1">Multi-pass membrane protein</topology>
    </subcellularLocation>
</comment>
<evidence type="ECO:0000256" key="6">
    <source>
        <dbReference type="SAM" id="Phobius"/>
    </source>
</evidence>
<protein>
    <submittedName>
        <fullName evidence="8">Drug resistance protein</fullName>
    </submittedName>
</protein>
<feature type="transmembrane region" description="Helical" evidence="6">
    <location>
        <begin position="448"/>
        <end position="468"/>
    </location>
</feature>
<feature type="transmembrane region" description="Helical" evidence="6">
    <location>
        <begin position="764"/>
        <end position="787"/>
    </location>
</feature>
<dbReference type="GO" id="GO:0022857">
    <property type="term" value="F:transmembrane transporter activity"/>
    <property type="evidence" value="ECO:0007669"/>
    <property type="project" value="InterPro"/>
</dbReference>
<dbReference type="OrthoDB" id="5086884at2759"/>
<dbReference type="InterPro" id="IPR011701">
    <property type="entry name" value="MFS"/>
</dbReference>
<feature type="transmembrane region" description="Helical" evidence="6">
    <location>
        <begin position="283"/>
        <end position="302"/>
    </location>
</feature>
<feature type="transmembrane region" description="Helical" evidence="6">
    <location>
        <begin position="323"/>
        <end position="341"/>
    </location>
</feature>
<dbReference type="GO" id="GO:0016020">
    <property type="term" value="C:membrane"/>
    <property type="evidence" value="ECO:0007669"/>
    <property type="project" value="UniProtKB-SubCell"/>
</dbReference>
<feature type="transmembrane region" description="Helical" evidence="6">
    <location>
        <begin position="189"/>
        <end position="210"/>
    </location>
</feature>
<evidence type="ECO:0000256" key="4">
    <source>
        <dbReference type="ARBA" id="ARBA00023136"/>
    </source>
</evidence>
<feature type="region of interest" description="Disordered" evidence="5">
    <location>
        <begin position="1"/>
        <end position="21"/>
    </location>
</feature>
<dbReference type="SUPFAM" id="SSF103473">
    <property type="entry name" value="MFS general substrate transporter"/>
    <property type="match status" value="1"/>
</dbReference>
<dbReference type="PROSITE" id="PS50850">
    <property type="entry name" value="MFS"/>
    <property type="match status" value="1"/>
</dbReference>
<dbReference type="Gene3D" id="1.20.1250.20">
    <property type="entry name" value="MFS general substrate transporter like domains"/>
    <property type="match status" value="2"/>
</dbReference>
<feature type="transmembrane region" description="Helical" evidence="6">
    <location>
        <begin position="126"/>
        <end position="146"/>
    </location>
</feature>
<feature type="transmembrane region" description="Helical" evidence="6">
    <location>
        <begin position="152"/>
        <end position="177"/>
    </location>
</feature>
<evidence type="ECO:0000256" key="2">
    <source>
        <dbReference type="ARBA" id="ARBA00022692"/>
    </source>
</evidence>
<evidence type="ECO:0000256" key="5">
    <source>
        <dbReference type="SAM" id="MobiDB-lite"/>
    </source>
</evidence>
<feature type="transmembrane region" description="Helical" evidence="6">
    <location>
        <begin position="411"/>
        <end position="436"/>
    </location>
</feature>
<feature type="transmembrane region" description="Helical" evidence="6">
    <location>
        <begin position="361"/>
        <end position="379"/>
    </location>
</feature>
<feature type="compositionally biased region" description="Basic and acidic residues" evidence="5">
    <location>
        <begin position="1"/>
        <end position="10"/>
    </location>
</feature>